<dbReference type="EMBL" id="NFHO01000001">
    <property type="protein sequence ID" value="OUN44549.1"/>
    <property type="molecule type" value="Genomic_DNA"/>
</dbReference>
<feature type="transmembrane region" description="Helical" evidence="6">
    <location>
        <begin position="71"/>
        <end position="92"/>
    </location>
</feature>
<comment type="similarity">
    <text evidence="2 6">Belongs to the 4-toluene sulfonate uptake permease (TSUP) (TC 2.A.102) family.</text>
</comment>
<feature type="transmembrane region" description="Helical" evidence="6">
    <location>
        <begin position="37"/>
        <end position="59"/>
    </location>
</feature>
<reference evidence="8" key="1">
    <citation type="submission" date="2017-04" db="EMBL/GenBank/DDBJ databases">
        <title>Function of individual gut microbiota members based on whole genome sequencing of pure cultures obtained from chicken caecum.</title>
        <authorList>
            <person name="Medvecky M."/>
            <person name="Cejkova D."/>
            <person name="Polansky O."/>
            <person name="Karasova D."/>
            <person name="Kubasova T."/>
            <person name="Cizek A."/>
            <person name="Rychlik I."/>
        </authorList>
    </citation>
    <scope>NUCLEOTIDE SEQUENCE [LARGE SCALE GENOMIC DNA]</scope>
    <source>
        <strain evidence="8">An70</strain>
    </source>
</reference>
<comment type="caution">
    <text evidence="7">The sequence shown here is derived from an EMBL/GenBank/DDBJ whole genome shotgun (WGS) entry which is preliminary data.</text>
</comment>
<dbReference type="Proteomes" id="UP000196560">
    <property type="component" value="Unassembled WGS sequence"/>
</dbReference>
<keyword evidence="4 6" id="KW-1133">Transmembrane helix</keyword>
<gene>
    <name evidence="7" type="ORF">B5G21_01015</name>
</gene>
<evidence type="ECO:0000256" key="6">
    <source>
        <dbReference type="RuleBase" id="RU363041"/>
    </source>
</evidence>
<evidence type="ECO:0000256" key="2">
    <source>
        <dbReference type="ARBA" id="ARBA00009142"/>
    </source>
</evidence>
<keyword evidence="6" id="KW-1003">Cell membrane</keyword>
<feature type="transmembrane region" description="Helical" evidence="6">
    <location>
        <begin position="7"/>
        <end position="31"/>
    </location>
</feature>
<dbReference type="PANTHER" id="PTHR43701:SF2">
    <property type="entry name" value="MEMBRANE TRANSPORTER PROTEIN YJNA-RELATED"/>
    <property type="match status" value="1"/>
</dbReference>
<dbReference type="InterPro" id="IPR051598">
    <property type="entry name" value="TSUP/Inactive_protease-like"/>
</dbReference>
<protein>
    <recommendedName>
        <fullName evidence="6">Probable membrane transporter protein</fullName>
    </recommendedName>
</protein>
<evidence type="ECO:0000313" key="7">
    <source>
        <dbReference type="EMBL" id="OUN44549.1"/>
    </source>
</evidence>
<sequence length="262" mass="26852">MYALFFIISFGASIIGAICGIGGGVIIKPVLDASGALLPGTINFLSGCTVLAMTCYSVLRNRLSGATSIEGKTAVPLAVGAAVGGLAGKQLFDIVEGLFPTPELAGAVQAVALGIITIGTLVYNLNKSRISTLSISGAAACVVIGFALGVMSSFLGIGGGPINLVVLYFFFSMGTKQAAQNSLFIILCSQATSTVTSIPTVDFSVIDPLLIAGMICCGILGGICGRAINKHIDERHVDKLFSGLMVVIVLICVYNAAKHLVF</sequence>
<comment type="subcellular location">
    <subcellularLocation>
        <location evidence="6">Cell membrane</location>
        <topology evidence="6">Multi-pass membrane protein</topology>
    </subcellularLocation>
    <subcellularLocation>
        <location evidence="1">Membrane</location>
        <topology evidence="1">Multi-pass membrane protein</topology>
    </subcellularLocation>
</comment>
<dbReference type="eggNOG" id="COG0730">
    <property type="taxonomic scope" value="Bacteria"/>
</dbReference>
<evidence type="ECO:0000256" key="4">
    <source>
        <dbReference type="ARBA" id="ARBA00022989"/>
    </source>
</evidence>
<feature type="transmembrane region" description="Helical" evidence="6">
    <location>
        <begin position="209"/>
        <end position="228"/>
    </location>
</feature>
<evidence type="ECO:0000313" key="8">
    <source>
        <dbReference type="Proteomes" id="UP000196560"/>
    </source>
</evidence>
<keyword evidence="3 6" id="KW-0812">Transmembrane</keyword>
<evidence type="ECO:0000256" key="3">
    <source>
        <dbReference type="ARBA" id="ARBA00022692"/>
    </source>
</evidence>
<organism evidence="7 8">
    <name type="scientific">Enorma massiliensis</name>
    <dbReference type="NCBI Taxonomy" id="1472761"/>
    <lineage>
        <taxon>Bacteria</taxon>
        <taxon>Bacillati</taxon>
        <taxon>Actinomycetota</taxon>
        <taxon>Coriobacteriia</taxon>
        <taxon>Coriobacteriales</taxon>
        <taxon>Coriobacteriaceae</taxon>
        <taxon>Enorma</taxon>
    </lineage>
</organism>
<feature type="transmembrane region" description="Helical" evidence="6">
    <location>
        <begin position="154"/>
        <end position="171"/>
    </location>
</feature>
<dbReference type="InterPro" id="IPR002781">
    <property type="entry name" value="TM_pro_TauE-like"/>
</dbReference>
<evidence type="ECO:0000256" key="1">
    <source>
        <dbReference type="ARBA" id="ARBA00004141"/>
    </source>
</evidence>
<feature type="transmembrane region" description="Helical" evidence="6">
    <location>
        <begin position="130"/>
        <end position="148"/>
    </location>
</feature>
<dbReference type="Pfam" id="PF01925">
    <property type="entry name" value="TauE"/>
    <property type="match status" value="1"/>
</dbReference>
<evidence type="ECO:0000256" key="5">
    <source>
        <dbReference type="ARBA" id="ARBA00023136"/>
    </source>
</evidence>
<feature type="transmembrane region" description="Helical" evidence="6">
    <location>
        <begin position="240"/>
        <end position="257"/>
    </location>
</feature>
<dbReference type="PANTHER" id="PTHR43701">
    <property type="entry name" value="MEMBRANE TRANSPORTER PROTEIN MJ0441-RELATED"/>
    <property type="match status" value="1"/>
</dbReference>
<feature type="transmembrane region" description="Helical" evidence="6">
    <location>
        <begin position="104"/>
        <end position="123"/>
    </location>
</feature>
<proteinExistence type="inferred from homology"/>
<dbReference type="GO" id="GO:0005886">
    <property type="term" value="C:plasma membrane"/>
    <property type="evidence" value="ECO:0007669"/>
    <property type="project" value="UniProtKB-SubCell"/>
</dbReference>
<name>A0A1Y3UDW2_9ACTN</name>
<dbReference type="STRING" id="1118060.GCA_000311845_00904"/>
<dbReference type="AlphaFoldDB" id="A0A1Y3UDW2"/>
<keyword evidence="8" id="KW-1185">Reference proteome</keyword>
<feature type="transmembrane region" description="Helical" evidence="6">
    <location>
        <begin position="183"/>
        <end position="203"/>
    </location>
</feature>
<keyword evidence="5 6" id="KW-0472">Membrane</keyword>
<accession>A0A1Y3UDW2</accession>